<comment type="caution">
    <text evidence="1">The sequence shown here is derived from an EMBL/GenBank/DDBJ whole genome shotgun (WGS) entry which is preliminary data.</text>
</comment>
<sequence>MKELYDITPELGQLYFPKSALIFYQTEEKTPDAYVEYFDMDHTGMPINAHPLTVREAKALTKALSITDEKVNCLQSHGIMDSHILHVAPLNGKAIWFTKSTQRKFCFTENLNLPNGKAFVPPLLWIANRQSLTLFALASNHRPTEKTMLYHAPFFNIYEDGKVCMGTVDVRIEKTASLEDFIRTWEDHFFNSYFSHLMAGHNPINGNCVSLWGNLIATGERFPIEVLKKSNTTFKDLLK</sequence>
<dbReference type="Proteomes" id="UP000676386">
    <property type="component" value="Unassembled WGS sequence"/>
</dbReference>
<protein>
    <submittedName>
        <fullName evidence="1">PRTRC system protein B</fullName>
    </submittedName>
</protein>
<dbReference type="InterPro" id="IPR032787">
    <property type="entry name" value="Prok-E2_D"/>
</dbReference>
<reference evidence="1 2" key="1">
    <citation type="submission" date="2021-04" db="EMBL/GenBank/DDBJ databases">
        <title>Chitinophaga sp. nov., isolated from the rhizosphere soil.</title>
        <authorList>
            <person name="He S."/>
        </authorList>
    </citation>
    <scope>NUCLEOTIDE SEQUENCE [LARGE SCALE GENOMIC DNA]</scope>
    <source>
        <strain evidence="1 2">2R12</strain>
    </source>
</reference>
<dbReference type="EMBL" id="JAGTXB010000003">
    <property type="protein sequence ID" value="MBS0027228.1"/>
    <property type="molecule type" value="Genomic_DNA"/>
</dbReference>
<dbReference type="RefSeq" id="WP_211972333.1">
    <property type="nucleotide sequence ID" value="NZ_JAGTXB010000003.1"/>
</dbReference>
<name>A0ABS5IW81_9BACT</name>
<evidence type="ECO:0000313" key="1">
    <source>
        <dbReference type="EMBL" id="MBS0027228.1"/>
    </source>
</evidence>
<evidence type="ECO:0000313" key="2">
    <source>
        <dbReference type="Proteomes" id="UP000676386"/>
    </source>
</evidence>
<gene>
    <name evidence="1" type="ORF">KE626_07900</name>
</gene>
<dbReference type="Pfam" id="PF14460">
    <property type="entry name" value="Prok-E2_D"/>
    <property type="match status" value="1"/>
</dbReference>
<proteinExistence type="predicted"/>
<accession>A0ABS5IW81</accession>
<keyword evidence="2" id="KW-1185">Reference proteome</keyword>
<organism evidence="1 2">
    <name type="scientific">Chitinophaga hostae</name>
    <dbReference type="NCBI Taxonomy" id="2831022"/>
    <lineage>
        <taxon>Bacteria</taxon>
        <taxon>Pseudomonadati</taxon>
        <taxon>Bacteroidota</taxon>
        <taxon>Chitinophagia</taxon>
        <taxon>Chitinophagales</taxon>
        <taxon>Chitinophagaceae</taxon>
        <taxon>Chitinophaga</taxon>
    </lineage>
</organism>